<keyword evidence="3" id="KW-1185">Reference proteome</keyword>
<feature type="domain" description="HTH cro/C1-type" evidence="1">
    <location>
        <begin position="1"/>
        <end position="60"/>
    </location>
</feature>
<keyword evidence="2" id="KW-0238">DNA-binding</keyword>
<dbReference type="SUPFAM" id="SSF47413">
    <property type="entry name" value="lambda repressor-like DNA-binding domains"/>
    <property type="match status" value="1"/>
</dbReference>
<name>C9ZE34_STRSW</name>
<dbReference type="STRING" id="680198.SCAB_64631"/>
<proteinExistence type="predicted"/>
<gene>
    <name evidence="2" type="ordered locus">SCAB_64631</name>
</gene>
<dbReference type="PROSITE" id="PS50943">
    <property type="entry name" value="HTH_CROC1"/>
    <property type="match status" value="1"/>
</dbReference>
<dbReference type="Proteomes" id="UP000001444">
    <property type="component" value="Chromosome"/>
</dbReference>
<reference evidence="2 3" key="1">
    <citation type="journal article" date="2010" name="Mol. Plant Microbe Interact.">
        <title>Streptomyces scabies 87-22 contains a coronafacic acid-like biosynthetic cluster that contributes to plant-microbe interactions.</title>
        <authorList>
            <person name="Bignell D.R."/>
            <person name="Seipke R.F."/>
            <person name="Huguet-Tapia J.C."/>
            <person name="Chambers A.H."/>
            <person name="Parry R.J."/>
            <person name="Loria R."/>
        </authorList>
    </citation>
    <scope>NUCLEOTIDE SEQUENCE [LARGE SCALE GENOMIC DNA]</scope>
    <source>
        <strain evidence="2 3">87.22</strain>
    </source>
</reference>
<sequence length="74" mass="8221">MKQQRLMRGMTQQDLADKCAEAGVHVDESHISRIERGIYTPRPKLRALLAELLELDVSDFGHVMQPDAMSGSAA</sequence>
<protein>
    <submittedName>
        <fullName evidence="2">Putative DNA-binding protein</fullName>
    </submittedName>
</protein>
<dbReference type="GO" id="GO:0003677">
    <property type="term" value="F:DNA binding"/>
    <property type="evidence" value="ECO:0007669"/>
    <property type="project" value="UniProtKB-KW"/>
</dbReference>
<dbReference type="RefSeq" id="WP_013004023.1">
    <property type="nucleotide sequence ID" value="NC_013929.1"/>
</dbReference>
<organism evidence="2 3">
    <name type="scientific">Streptomyces scabiei (strain 87.22)</name>
    <dbReference type="NCBI Taxonomy" id="680198"/>
    <lineage>
        <taxon>Bacteria</taxon>
        <taxon>Bacillati</taxon>
        <taxon>Actinomycetota</taxon>
        <taxon>Actinomycetes</taxon>
        <taxon>Kitasatosporales</taxon>
        <taxon>Streptomycetaceae</taxon>
        <taxon>Streptomyces</taxon>
    </lineage>
</organism>
<dbReference type="InterPro" id="IPR010982">
    <property type="entry name" value="Lambda_DNA-bd_dom_sf"/>
</dbReference>
<dbReference type="InterPro" id="IPR001387">
    <property type="entry name" value="Cro/C1-type_HTH"/>
</dbReference>
<dbReference type="CDD" id="cd00093">
    <property type="entry name" value="HTH_XRE"/>
    <property type="match status" value="1"/>
</dbReference>
<evidence type="ECO:0000313" key="3">
    <source>
        <dbReference type="Proteomes" id="UP000001444"/>
    </source>
</evidence>
<dbReference type="Pfam" id="PF01381">
    <property type="entry name" value="HTH_3"/>
    <property type="match status" value="1"/>
</dbReference>
<dbReference type="SMART" id="SM00530">
    <property type="entry name" value="HTH_XRE"/>
    <property type="match status" value="1"/>
</dbReference>
<dbReference type="AlphaFoldDB" id="C9ZE34"/>
<dbReference type="Gene3D" id="1.10.260.40">
    <property type="entry name" value="lambda repressor-like DNA-binding domains"/>
    <property type="match status" value="1"/>
</dbReference>
<dbReference type="EMBL" id="FN554889">
    <property type="protein sequence ID" value="CBG73466.1"/>
    <property type="molecule type" value="Genomic_DNA"/>
</dbReference>
<dbReference type="HOGENOM" id="CLU_2686396_0_0_11"/>
<dbReference type="KEGG" id="scb:SCAB_64631"/>
<dbReference type="GeneID" id="24313714"/>
<evidence type="ECO:0000259" key="1">
    <source>
        <dbReference type="PROSITE" id="PS50943"/>
    </source>
</evidence>
<evidence type="ECO:0000313" key="2">
    <source>
        <dbReference type="EMBL" id="CBG73466.1"/>
    </source>
</evidence>
<accession>C9ZE34</accession>